<dbReference type="PANTHER" id="PTHR11008">
    <property type="entry name" value="PROTEIN TAKEOUT-LIKE PROTEIN"/>
    <property type="match status" value="1"/>
</dbReference>
<dbReference type="AlphaFoldDB" id="A0A0Q9W1M9"/>
<dbReference type="OrthoDB" id="8190514at2759"/>
<dbReference type="Pfam" id="PF06585">
    <property type="entry name" value="JHBP"/>
    <property type="match status" value="1"/>
</dbReference>
<sequence>MSKMWYTLALLLLNGFFVRGELQIEKCAGGDANCIVETINQIVQKYPKGLPGIGLDALDAIDFQDVVVSEATPNTPMQLSLKFNTLRVCGFENTTIQHVKGFEKVLRHGFELAGWTPLLRLDGLYEAEGRLLMLPIQGKGVAQVELSGCQFTCRAKAVEDQRTADAKLYAKINKVKCLVNIKGLHVNFDKLLDNQELSDSMNELINNNWQDVWNTMRKGVNSAVNQVAQTIISRVLDKLPYDDFYKQVL</sequence>
<proteinExistence type="inferred from homology"/>
<evidence type="ECO:0000256" key="2">
    <source>
        <dbReference type="ARBA" id="ARBA00023108"/>
    </source>
</evidence>
<evidence type="ECO:0000256" key="4">
    <source>
        <dbReference type="SAM" id="SignalP"/>
    </source>
</evidence>
<dbReference type="GO" id="GO:0005615">
    <property type="term" value="C:extracellular space"/>
    <property type="evidence" value="ECO:0007669"/>
    <property type="project" value="TreeGrafter"/>
</dbReference>
<evidence type="ECO:0000256" key="3">
    <source>
        <dbReference type="ARBA" id="ARBA00060902"/>
    </source>
</evidence>
<dbReference type="SMR" id="A0A0Q9W1M9"/>
<gene>
    <name evidence="5" type="primary">Dvir\GJ27084</name>
    <name evidence="5" type="ORF">Dvir_GJ27084</name>
</gene>
<name>A0A0Q9W1M9_DROVI</name>
<keyword evidence="6" id="KW-1185">Reference proteome</keyword>
<keyword evidence="2" id="KW-0090">Biological rhythms</keyword>
<keyword evidence="1 4" id="KW-0732">Signal</keyword>
<reference evidence="5 6" key="1">
    <citation type="journal article" date="2007" name="Nature">
        <title>Evolution of genes and genomes on the Drosophila phylogeny.</title>
        <authorList>
            <consortium name="Drosophila 12 Genomes Consortium"/>
            <person name="Clark A.G."/>
            <person name="Eisen M.B."/>
            <person name="Smith D.R."/>
            <person name="Bergman C.M."/>
            <person name="Oliver B."/>
            <person name="Markow T.A."/>
            <person name="Kaufman T.C."/>
            <person name="Kellis M."/>
            <person name="Gelbart W."/>
            <person name="Iyer V.N."/>
            <person name="Pollard D.A."/>
            <person name="Sackton T.B."/>
            <person name="Larracuente A.M."/>
            <person name="Singh N.D."/>
            <person name="Abad J.P."/>
            <person name="Abt D.N."/>
            <person name="Adryan B."/>
            <person name="Aguade M."/>
            <person name="Akashi H."/>
            <person name="Anderson W.W."/>
            <person name="Aquadro C.F."/>
            <person name="Ardell D.H."/>
            <person name="Arguello R."/>
            <person name="Artieri C.G."/>
            <person name="Barbash D.A."/>
            <person name="Barker D."/>
            <person name="Barsanti P."/>
            <person name="Batterham P."/>
            <person name="Batzoglou S."/>
            <person name="Begun D."/>
            <person name="Bhutkar A."/>
            <person name="Blanco E."/>
            <person name="Bosak S.A."/>
            <person name="Bradley R.K."/>
            <person name="Brand A.D."/>
            <person name="Brent M.R."/>
            <person name="Brooks A.N."/>
            <person name="Brown R.H."/>
            <person name="Butlin R.K."/>
            <person name="Caggese C."/>
            <person name="Calvi B.R."/>
            <person name="Bernardo de Carvalho A."/>
            <person name="Caspi A."/>
            <person name="Castrezana S."/>
            <person name="Celniker S.E."/>
            <person name="Chang J.L."/>
            <person name="Chapple C."/>
            <person name="Chatterji S."/>
            <person name="Chinwalla A."/>
            <person name="Civetta A."/>
            <person name="Clifton S.W."/>
            <person name="Comeron J.M."/>
            <person name="Costello J.C."/>
            <person name="Coyne J.A."/>
            <person name="Daub J."/>
            <person name="David R.G."/>
            <person name="Delcher A.L."/>
            <person name="Delehaunty K."/>
            <person name="Do C.B."/>
            <person name="Ebling H."/>
            <person name="Edwards K."/>
            <person name="Eickbush T."/>
            <person name="Evans J.D."/>
            <person name="Filipski A."/>
            <person name="Findeiss S."/>
            <person name="Freyhult E."/>
            <person name="Fulton L."/>
            <person name="Fulton R."/>
            <person name="Garcia A.C."/>
            <person name="Gardiner A."/>
            <person name="Garfield D.A."/>
            <person name="Garvin B.E."/>
            <person name="Gibson G."/>
            <person name="Gilbert D."/>
            <person name="Gnerre S."/>
            <person name="Godfrey J."/>
            <person name="Good R."/>
            <person name="Gotea V."/>
            <person name="Gravely B."/>
            <person name="Greenberg A.J."/>
            <person name="Griffiths-Jones S."/>
            <person name="Gross S."/>
            <person name="Guigo R."/>
            <person name="Gustafson E.A."/>
            <person name="Haerty W."/>
            <person name="Hahn M.W."/>
            <person name="Halligan D.L."/>
            <person name="Halpern A.L."/>
            <person name="Halter G.M."/>
            <person name="Han M.V."/>
            <person name="Heger A."/>
            <person name="Hillier L."/>
            <person name="Hinrichs A.S."/>
            <person name="Holmes I."/>
            <person name="Hoskins R.A."/>
            <person name="Hubisz M.J."/>
            <person name="Hultmark D."/>
            <person name="Huntley M.A."/>
            <person name="Jaffe D.B."/>
            <person name="Jagadeeshan S."/>
            <person name="Jeck W.R."/>
            <person name="Johnson J."/>
            <person name="Jones C.D."/>
            <person name="Jordan W.C."/>
            <person name="Karpen G.H."/>
            <person name="Kataoka E."/>
            <person name="Keightley P.D."/>
            <person name="Kheradpour P."/>
            <person name="Kirkness E.F."/>
            <person name="Koerich L.B."/>
            <person name="Kristiansen K."/>
            <person name="Kudrna D."/>
            <person name="Kulathinal R.J."/>
            <person name="Kumar S."/>
            <person name="Kwok R."/>
            <person name="Lander E."/>
            <person name="Langley C.H."/>
            <person name="Lapoint R."/>
            <person name="Lazzaro B.P."/>
            <person name="Lee S.J."/>
            <person name="Levesque L."/>
            <person name="Li R."/>
            <person name="Lin C.F."/>
            <person name="Lin M.F."/>
            <person name="Lindblad-Toh K."/>
            <person name="Llopart A."/>
            <person name="Long M."/>
            <person name="Low L."/>
            <person name="Lozovsky E."/>
            <person name="Lu J."/>
            <person name="Luo M."/>
            <person name="Machado C.A."/>
            <person name="Makalowski W."/>
            <person name="Marzo M."/>
            <person name="Matsuda M."/>
            <person name="Matzkin L."/>
            <person name="McAllister B."/>
            <person name="McBride C.S."/>
            <person name="McKernan B."/>
            <person name="McKernan K."/>
            <person name="Mendez-Lago M."/>
            <person name="Minx P."/>
            <person name="Mollenhauer M.U."/>
            <person name="Montooth K."/>
            <person name="Mount S.M."/>
            <person name="Mu X."/>
            <person name="Myers E."/>
            <person name="Negre B."/>
            <person name="Newfeld S."/>
            <person name="Nielsen R."/>
            <person name="Noor M.A."/>
            <person name="O'Grady P."/>
            <person name="Pachter L."/>
            <person name="Papaceit M."/>
            <person name="Parisi M.J."/>
            <person name="Parisi M."/>
            <person name="Parts L."/>
            <person name="Pedersen J.S."/>
            <person name="Pesole G."/>
            <person name="Phillippy A.M."/>
            <person name="Ponting C.P."/>
            <person name="Pop M."/>
            <person name="Porcelli D."/>
            <person name="Powell J.R."/>
            <person name="Prohaska S."/>
            <person name="Pruitt K."/>
            <person name="Puig M."/>
            <person name="Quesneville H."/>
            <person name="Ram K.R."/>
            <person name="Rand D."/>
            <person name="Rasmussen M.D."/>
            <person name="Reed L.K."/>
            <person name="Reenan R."/>
            <person name="Reily A."/>
            <person name="Remington K.A."/>
            <person name="Rieger T.T."/>
            <person name="Ritchie M.G."/>
            <person name="Robin C."/>
            <person name="Rogers Y.H."/>
            <person name="Rohde C."/>
            <person name="Rozas J."/>
            <person name="Rubenfield M.J."/>
            <person name="Ruiz A."/>
            <person name="Russo S."/>
            <person name="Salzberg S.L."/>
            <person name="Sanchez-Gracia A."/>
            <person name="Saranga D.J."/>
            <person name="Sato H."/>
            <person name="Schaeffer S.W."/>
            <person name="Schatz M.C."/>
            <person name="Schlenke T."/>
            <person name="Schwartz R."/>
            <person name="Segarra C."/>
            <person name="Singh R.S."/>
            <person name="Sirot L."/>
            <person name="Sirota M."/>
            <person name="Sisneros N.B."/>
            <person name="Smith C.D."/>
            <person name="Smith T.F."/>
            <person name="Spieth J."/>
            <person name="Stage D.E."/>
            <person name="Stark A."/>
            <person name="Stephan W."/>
            <person name="Strausberg R.L."/>
            <person name="Strempel S."/>
            <person name="Sturgill D."/>
            <person name="Sutton G."/>
            <person name="Sutton G.G."/>
            <person name="Tao W."/>
            <person name="Teichmann S."/>
            <person name="Tobari Y.N."/>
            <person name="Tomimura Y."/>
            <person name="Tsolas J.M."/>
            <person name="Valente V.L."/>
            <person name="Venter E."/>
            <person name="Venter J.C."/>
            <person name="Vicario S."/>
            <person name="Vieira F.G."/>
            <person name="Vilella A.J."/>
            <person name="Villasante A."/>
            <person name="Walenz B."/>
            <person name="Wang J."/>
            <person name="Wasserman M."/>
            <person name="Watts T."/>
            <person name="Wilson D."/>
            <person name="Wilson R.K."/>
            <person name="Wing R.A."/>
            <person name="Wolfner M.F."/>
            <person name="Wong A."/>
            <person name="Wong G.K."/>
            <person name="Wu C.I."/>
            <person name="Wu G."/>
            <person name="Yamamoto D."/>
            <person name="Yang H.P."/>
            <person name="Yang S.P."/>
            <person name="Yorke J.A."/>
            <person name="Yoshida K."/>
            <person name="Zdobnov E."/>
            <person name="Zhang P."/>
            <person name="Zhang Y."/>
            <person name="Zimin A.V."/>
            <person name="Baldwin J."/>
            <person name="Abdouelleil A."/>
            <person name="Abdulkadir J."/>
            <person name="Abebe A."/>
            <person name="Abera B."/>
            <person name="Abreu J."/>
            <person name="Acer S.C."/>
            <person name="Aftuck L."/>
            <person name="Alexander A."/>
            <person name="An P."/>
            <person name="Anderson E."/>
            <person name="Anderson S."/>
            <person name="Arachi H."/>
            <person name="Azer M."/>
            <person name="Bachantsang P."/>
            <person name="Barry A."/>
            <person name="Bayul T."/>
            <person name="Berlin A."/>
            <person name="Bessette D."/>
            <person name="Bloom T."/>
            <person name="Blye J."/>
            <person name="Boguslavskiy L."/>
            <person name="Bonnet C."/>
            <person name="Boukhgalter B."/>
            <person name="Bourzgui I."/>
            <person name="Brown A."/>
            <person name="Cahill P."/>
            <person name="Channer S."/>
            <person name="Cheshatsang Y."/>
            <person name="Chuda L."/>
            <person name="Citroen M."/>
            <person name="Collymore A."/>
            <person name="Cooke P."/>
            <person name="Costello M."/>
            <person name="D'Aco K."/>
            <person name="Daza R."/>
            <person name="De Haan G."/>
            <person name="DeGray S."/>
            <person name="DeMaso C."/>
            <person name="Dhargay N."/>
            <person name="Dooley K."/>
            <person name="Dooley E."/>
            <person name="Doricent M."/>
            <person name="Dorje P."/>
            <person name="Dorjee K."/>
            <person name="Dupes A."/>
            <person name="Elong R."/>
            <person name="Falk J."/>
            <person name="Farina A."/>
            <person name="Faro S."/>
            <person name="Ferguson D."/>
            <person name="Fisher S."/>
            <person name="Foley C.D."/>
            <person name="Franke A."/>
            <person name="Friedrich D."/>
            <person name="Gadbois L."/>
            <person name="Gearin G."/>
            <person name="Gearin C.R."/>
            <person name="Giannoukos G."/>
            <person name="Goode T."/>
            <person name="Graham J."/>
            <person name="Grandbois E."/>
            <person name="Grewal S."/>
            <person name="Gyaltsen K."/>
            <person name="Hafez N."/>
            <person name="Hagos B."/>
            <person name="Hall J."/>
            <person name="Henson C."/>
            <person name="Hollinger A."/>
            <person name="Honan T."/>
            <person name="Huard M.D."/>
            <person name="Hughes L."/>
            <person name="Hurhula B."/>
            <person name="Husby M.E."/>
            <person name="Kamat A."/>
            <person name="Kanga B."/>
            <person name="Kashin S."/>
            <person name="Khazanovich D."/>
            <person name="Kisner P."/>
            <person name="Lance K."/>
            <person name="Lara M."/>
            <person name="Lee W."/>
            <person name="Lennon N."/>
            <person name="Letendre F."/>
            <person name="LeVine R."/>
            <person name="Lipovsky A."/>
            <person name="Liu X."/>
            <person name="Liu J."/>
            <person name="Liu S."/>
            <person name="Lokyitsang T."/>
            <person name="Lokyitsang Y."/>
            <person name="Lubonja R."/>
            <person name="Lui A."/>
            <person name="MacDonald P."/>
            <person name="Magnisalis V."/>
            <person name="Maru K."/>
            <person name="Matthews C."/>
            <person name="McCusker W."/>
            <person name="McDonough S."/>
            <person name="Mehta T."/>
            <person name="Meldrim J."/>
            <person name="Meneus L."/>
            <person name="Mihai O."/>
            <person name="Mihalev A."/>
            <person name="Mihova T."/>
            <person name="Mittelman R."/>
            <person name="Mlenga V."/>
            <person name="Montmayeur A."/>
            <person name="Mulrain L."/>
            <person name="Navidi A."/>
            <person name="Naylor J."/>
            <person name="Negash T."/>
            <person name="Nguyen T."/>
            <person name="Nguyen N."/>
            <person name="Nicol R."/>
            <person name="Norbu C."/>
            <person name="Norbu N."/>
            <person name="Novod N."/>
            <person name="O'Neill B."/>
            <person name="Osman S."/>
            <person name="Markiewicz E."/>
            <person name="Oyono O.L."/>
            <person name="Patti C."/>
            <person name="Phunkhang P."/>
            <person name="Pierre F."/>
            <person name="Priest M."/>
            <person name="Raghuraman S."/>
            <person name="Rege F."/>
            <person name="Reyes R."/>
            <person name="Rise C."/>
            <person name="Rogov P."/>
            <person name="Ross K."/>
            <person name="Ryan E."/>
            <person name="Settipalli S."/>
            <person name="Shea T."/>
            <person name="Sherpa N."/>
            <person name="Shi L."/>
            <person name="Shih D."/>
            <person name="Sparrow T."/>
            <person name="Spaulding J."/>
            <person name="Stalker J."/>
            <person name="Stange-Thomann N."/>
            <person name="Stavropoulos S."/>
            <person name="Stone C."/>
            <person name="Strader C."/>
            <person name="Tesfaye S."/>
            <person name="Thomson T."/>
            <person name="Thoulutsang Y."/>
            <person name="Thoulutsang D."/>
            <person name="Topham K."/>
            <person name="Topping I."/>
            <person name="Tsamla T."/>
            <person name="Vassiliev H."/>
            <person name="Vo A."/>
            <person name="Wangchuk T."/>
            <person name="Wangdi T."/>
            <person name="Weiand M."/>
            <person name="Wilkinson J."/>
            <person name="Wilson A."/>
            <person name="Yadav S."/>
            <person name="Young G."/>
            <person name="Yu Q."/>
            <person name="Zembek L."/>
            <person name="Zhong D."/>
            <person name="Zimmer A."/>
            <person name="Zwirko Z."/>
            <person name="Jaffe D.B."/>
            <person name="Alvarez P."/>
            <person name="Brockman W."/>
            <person name="Butler J."/>
            <person name="Chin C."/>
            <person name="Gnerre S."/>
            <person name="Grabherr M."/>
            <person name="Kleber M."/>
            <person name="Mauceli E."/>
            <person name="MacCallum I."/>
        </authorList>
    </citation>
    <scope>NUCLEOTIDE SEQUENCE [LARGE SCALE GENOMIC DNA]</scope>
    <source>
        <strain evidence="6">Tucson 15010-1051.87</strain>
    </source>
</reference>
<dbReference type="SMART" id="SM00700">
    <property type="entry name" value="JHBP"/>
    <property type="match status" value="1"/>
</dbReference>
<dbReference type="Gene3D" id="3.15.10.30">
    <property type="entry name" value="Haemolymph juvenile hormone binding protein"/>
    <property type="match status" value="1"/>
</dbReference>
<dbReference type="InterPro" id="IPR038606">
    <property type="entry name" value="To_sf"/>
</dbReference>
<protein>
    <submittedName>
        <fullName evidence="5">Uncharacterized protein, isoform B</fullName>
    </submittedName>
</protein>
<comment type="similarity">
    <text evidence="3">Belongs to the TO family.</text>
</comment>
<dbReference type="FunFam" id="3.15.10.30:FF:000001">
    <property type="entry name" value="Takeout-like protein 1"/>
    <property type="match status" value="1"/>
</dbReference>
<accession>A0A0Q9W1M9</accession>
<dbReference type="Proteomes" id="UP000008792">
    <property type="component" value="Unassembled WGS sequence"/>
</dbReference>
<evidence type="ECO:0000256" key="1">
    <source>
        <dbReference type="ARBA" id="ARBA00022729"/>
    </source>
</evidence>
<evidence type="ECO:0000313" key="5">
    <source>
        <dbReference type="EMBL" id="KRF78988.1"/>
    </source>
</evidence>
<dbReference type="InterPro" id="IPR010562">
    <property type="entry name" value="Haemolymph_juvenile_hormone-bd"/>
</dbReference>
<feature type="signal peptide" evidence="4">
    <location>
        <begin position="1"/>
        <end position="20"/>
    </location>
</feature>
<organism evidence="5 6">
    <name type="scientific">Drosophila virilis</name>
    <name type="common">Fruit fly</name>
    <dbReference type="NCBI Taxonomy" id="7244"/>
    <lineage>
        <taxon>Eukaryota</taxon>
        <taxon>Metazoa</taxon>
        <taxon>Ecdysozoa</taxon>
        <taxon>Arthropoda</taxon>
        <taxon>Hexapoda</taxon>
        <taxon>Insecta</taxon>
        <taxon>Pterygota</taxon>
        <taxon>Neoptera</taxon>
        <taxon>Endopterygota</taxon>
        <taxon>Diptera</taxon>
        <taxon>Brachycera</taxon>
        <taxon>Muscomorpha</taxon>
        <taxon>Ephydroidea</taxon>
        <taxon>Drosophilidae</taxon>
        <taxon>Drosophila</taxon>
    </lineage>
</organism>
<dbReference type="PANTHER" id="PTHR11008:SF32">
    <property type="entry name" value="CIRCADIAN CLOCK-CONTROLLED PROTEIN DAYWAKE-RELATED"/>
    <property type="match status" value="1"/>
</dbReference>
<dbReference type="EMBL" id="CH940652">
    <property type="protein sequence ID" value="KRF78988.1"/>
    <property type="molecule type" value="Genomic_DNA"/>
</dbReference>
<feature type="chain" id="PRO_5006386379" evidence="4">
    <location>
        <begin position="21"/>
        <end position="249"/>
    </location>
</feature>
<dbReference type="GO" id="GO:0007623">
    <property type="term" value="P:circadian rhythm"/>
    <property type="evidence" value="ECO:0007669"/>
    <property type="project" value="UniProtKB-ARBA"/>
</dbReference>
<evidence type="ECO:0000313" key="6">
    <source>
        <dbReference type="Proteomes" id="UP000008792"/>
    </source>
</evidence>